<proteinExistence type="predicted"/>
<dbReference type="RefSeq" id="WP_171155644.1">
    <property type="nucleotide sequence ID" value="NZ_JABENB010000001.1"/>
</dbReference>
<sequence>MSSDRSGSPAGNAASNQAGNPNATGYPGEALGLPQDGPGSIGRLGPRVVALLIDWLLCSLIAAAFLGYRLGGQGRGGWAPLAVFLVENVVLIGTLGSTVGHRIVGLHVSKVTGAATGPLPALIRSVLLCLVIPAVVWDKDGRGMHDRLAGTIIRRTR</sequence>
<feature type="compositionally biased region" description="Polar residues" evidence="6">
    <location>
        <begin position="13"/>
        <end position="23"/>
    </location>
</feature>
<dbReference type="Proteomes" id="UP000557772">
    <property type="component" value="Unassembled WGS sequence"/>
</dbReference>
<keyword evidence="5 7" id="KW-0472">Membrane</keyword>
<accession>A0A849AMV7</accession>
<evidence type="ECO:0000259" key="8">
    <source>
        <dbReference type="Pfam" id="PF06271"/>
    </source>
</evidence>
<comment type="caution">
    <text evidence="9">The sequence shown here is derived from an EMBL/GenBank/DDBJ whole genome shotgun (WGS) entry which is preliminary data.</text>
</comment>
<dbReference type="GO" id="GO:0005886">
    <property type="term" value="C:plasma membrane"/>
    <property type="evidence" value="ECO:0007669"/>
    <property type="project" value="UniProtKB-SubCell"/>
</dbReference>
<dbReference type="InterPro" id="IPR051791">
    <property type="entry name" value="Pra-immunoreactive"/>
</dbReference>
<dbReference type="PANTHER" id="PTHR36115">
    <property type="entry name" value="PROLINE-RICH ANTIGEN HOMOLOG-RELATED"/>
    <property type="match status" value="1"/>
</dbReference>
<keyword evidence="2" id="KW-1003">Cell membrane</keyword>
<evidence type="ECO:0000256" key="2">
    <source>
        <dbReference type="ARBA" id="ARBA00022475"/>
    </source>
</evidence>
<feature type="domain" description="RDD" evidence="8">
    <location>
        <begin position="43"/>
        <end position="150"/>
    </location>
</feature>
<feature type="transmembrane region" description="Helical" evidence="7">
    <location>
        <begin position="48"/>
        <end position="66"/>
    </location>
</feature>
<gene>
    <name evidence="9" type="ORF">HJ588_10400</name>
</gene>
<keyword evidence="4 7" id="KW-1133">Transmembrane helix</keyword>
<comment type="subcellular location">
    <subcellularLocation>
        <location evidence="1">Cell membrane</location>
        <topology evidence="1">Multi-pass membrane protein</topology>
    </subcellularLocation>
</comment>
<feature type="transmembrane region" description="Helical" evidence="7">
    <location>
        <begin position="78"/>
        <end position="99"/>
    </location>
</feature>
<reference evidence="9 10" key="1">
    <citation type="submission" date="2020-05" db="EMBL/GenBank/DDBJ databases">
        <title>Flexivirga sp. ID2601S isolated from air conditioner.</title>
        <authorList>
            <person name="Kim D.H."/>
        </authorList>
    </citation>
    <scope>NUCLEOTIDE SEQUENCE [LARGE SCALE GENOMIC DNA]</scope>
    <source>
        <strain evidence="9 10">ID2601S</strain>
    </source>
</reference>
<dbReference type="EMBL" id="JABENB010000001">
    <property type="protein sequence ID" value="NNG39680.1"/>
    <property type="molecule type" value="Genomic_DNA"/>
</dbReference>
<dbReference type="InterPro" id="IPR016795">
    <property type="entry name" value="UCP021697"/>
</dbReference>
<dbReference type="InterPro" id="IPR010432">
    <property type="entry name" value="RDD"/>
</dbReference>
<evidence type="ECO:0000256" key="7">
    <source>
        <dbReference type="SAM" id="Phobius"/>
    </source>
</evidence>
<evidence type="ECO:0000256" key="1">
    <source>
        <dbReference type="ARBA" id="ARBA00004651"/>
    </source>
</evidence>
<evidence type="ECO:0000313" key="9">
    <source>
        <dbReference type="EMBL" id="NNG39680.1"/>
    </source>
</evidence>
<dbReference type="Pfam" id="PF06271">
    <property type="entry name" value="RDD"/>
    <property type="match status" value="1"/>
</dbReference>
<keyword evidence="3 7" id="KW-0812">Transmembrane</keyword>
<evidence type="ECO:0000256" key="6">
    <source>
        <dbReference type="SAM" id="MobiDB-lite"/>
    </source>
</evidence>
<keyword evidence="10" id="KW-1185">Reference proteome</keyword>
<feature type="region of interest" description="Disordered" evidence="6">
    <location>
        <begin position="1"/>
        <end position="30"/>
    </location>
</feature>
<evidence type="ECO:0000256" key="5">
    <source>
        <dbReference type="ARBA" id="ARBA00023136"/>
    </source>
</evidence>
<dbReference type="AlphaFoldDB" id="A0A849AMV7"/>
<feature type="transmembrane region" description="Helical" evidence="7">
    <location>
        <begin position="119"/>
        <end position="137"/>
    </location>
</feature>
<name>A0A849AMV7_9MICO</name>
<evidence type="ECO:0000256" key="4">
    <source>
        <dbReference type="ARBA" id="ARBA00022989"/>
    </source>
</evidence>
<evidence type="ECO:0000313" key="10">
    <source>
        <dbReference type="Proteomes" id="UP000557772"/>
    </source>
</evidence>
<protein>
    <submittedName>
        <fullName evidence="9">RDD family protein</fullName>
    </submittedName>
</protein>
<evidence type="ECO:0000256" key="3">
    <source>
        <dbReference type="ARBA" id="ARBA00022692"/>
    </source>
</evidence>
<dbReference type="PANTHER" id="PTHR36115:SF6">
    <property type="entry name" value="PROLINE-RICH ANTIGEN HOMOLOG"/>
    <property type="match status" value="1"/>
</dbReference>
<organism evidence="9 10">
    <name type="scientific">Flexivirga aerilata</name>
    <dbReference type="NCBI Taxonomy" id="1656889"/>
    <lineage>
        <taxon>Bacteria</taxon>
        <taxon>Bacillati</taxon>
        <taxon>Actinomycetota</taxon>
        <taxon>Actinomycetes</taxon>
        <taxon>Micrococcales</taxon>
        <taxon>Dermacoccaceae</taxon>
        <taxon>Flexivirga</taxon>
    </lineage>
</organism>
<dbReference type="PIRSF" id="PIRSF021697">
    <property type="entry name" value="UCP021697"/>
    <property type="match status" value="1"/>
</dbReference>